<reference evidence="2 3" key="1">
    <citation type="submission" date="2016-09" db="EMBL/GenBank/DDBJ databases">
        <title>Photobacterium proteolyticum sp. nov. a protease producing bacterium isolated from ocean sediments of Laizhou Bay.</title>
        <authorList>
            <person name="Li Y."/>
        </authorList>
    </citation>
    <scope>NUCLEOTIDE SEQUENCE [LARGE SCALE GENOMIC DNA]</scope>
    <source>
        <strain evidence="2 3">13-12</strain>
    </source>
</reference>
<evidence type="ECO:0000313" key="3">
    <source>
        <dbReference type="Proteomes" id="UP000186905"/>
    </source>
</evidence>
<dbReference type="InterPro" id="IPR007374">
    <property type="entry name" value="ASCH_domain"/>
</dbReference>
<dbReference type="Gene3D" id="2.30.130.30">
    <property type="entry name" value="Hypothetical protein"/>
    <property type="match status" value="1"/>
</dbReference>
<sequence length="134" mass="14886">MFQGGILKAISVVSPWGDMIASGEKTLEIRSWKPDVIPMMDVALVQNKAPLHQDGQEDPNGYVVAIIDIVGCKPWIIEDSRQGGCDESEFISGYLAWEISNVRKLSKQVNVTAKRKFYTLTNSEAKAIAKWSET</sequence>
<dbReference type="Proteomes" id="UP000186905">
    <property type="component" value="Unassembled WGS sequence"/>
</dbReference>
<dbReference type="InterPro" id="IPR015947">
    <property type="entry name" value="PUA-like_sf"/>
</dbReference>
<feature type="domain" description="ASCH" evidence="1">
    <location>
        <begin position="11"/>
        <end position="74"/>
    </location>
</feature>
<proteinExistence type="predicted"/>
<protein>
    <recommendedName>
        <fullName evidence="1">ASCH domain-containing protein</fullName>
    </recommendedName>
</protein>
<evidence type="ECO:0000313" key="2">
    <source>
        <dbReference type="EMBL" id="OLQ81174.1"/>
    </source>
</evidence>
<dbReference type="OrthoDB" id="9342715at2"/>
<gene>
    <name evidence="2" type="ORF">BIT28_08105</name>
</gene>
<dbReference type="SUPFAM" id="SSF88697">
    <property type="entry name" value="PUA domain-like"/>
    <property type="match status" value="1"/>
</dbReference>
<dbReference type="EMBL" id="MJIL01000044">
    <property type="protein sequence ID" value="OLQ81174.1"/>
    <property type="molecule type" value="Genomic_DNA"/>
</dbReference>
<evidence type="ECO:0000259" key="1">
    <source>
        <dbReference type="Pfam" id="PF04266"/>
    </source>
</evidence>
<dbReference type="AlphaFoldDB" id="A0A1Q9H0W0"/>
<name>A0A1Q9H0W0_9GAMM</name>
<dbReference type="Pfam" id="PF04266">
    <property type="entry name" value="ASCH"/>
    <property type="match status" value="1"/>
</dbReference>
<accession>A0A1Q9H0W0</accession>
<comment type="caution">
    <text evidence="2">The sequence shown here is derived from an EMBL/GenBank/DDBJ whole genome shotgun (WGS) entry which is preliminary data.</text>
</comment>
<keyword evidence="3" id="KW-1185">Reference proteome</keyword>
<organism evidence="2 3">
    <name type="scientific">Photobacterium proteolyticum</name>
    <dbReference type="NCBI Taxonomy" id="1903952"/>
    <lineage>
        <taxon>Bacteria</taxon>
        <taxon>Pseudomonadati</taxon>
        <taxon>Pseudomonadota</taxon>
        <taxon>Gammaproteobacteria</taxon>
        <taxon>Vibrionales</taxon>
        <taxon>Vibrionaceae</taxon>
        <taxon>Photobacterium</taxon>
    </lineage>
</organism>